<evidence type="ECO:0000313" key="1">
    <source>
        <dbReference type="EMBL" id="TWH15006.1"/>
    </source>
</evidence>
<organism evidence="1 2">
    <name type="scientific">Rhodococcus rhodochrous J45</name>
    <dbReference type="NCBI Taxonomy" id="935266"/>
    <lineage>
        <taxon>Bacteria</taxon>
        <taxon>Bacillati</taxon>
        <taxon>Actinomycetota</taxon>
        <taxon>Actinomycetes</taxon>
        <taxon>Mycobacteriales</taxon>
        <taxon>Nocardiaceae</taxon>
        <taxon>Rhodococcus</taxon>
    </lineage>
</organism>
<dbReference type="Proteomes" id="UP000317573">
    <property type="component" value="Unassembled WGS sequence"/>
</dbReference>
<dbReference type="AlphaFoldDB" id="A0A562DZG1"/>
<dbReference type="Gene3D" id="3.30.70.1230">
    <property type="entry name" value="Nucleotide cyclase"/>
    <property type="match status" value="1"/>
</dbReference>
<accession>A0A562DZG1</accession>
<reference evidence="1 2" key="1">
    <citation type="submission" date="2019-07" db="EMBL/GenBank/DDBJ databases">
        <title>Genome sequencing of lignin-degrading bacterial isolates.</title>
        <authorList>
            <person name="Gladden J."/>
        </authorList>
    </citation>
    <scope>NUCLEOTIDE SEQUENCE [LARGE SCALE GENOMIC DNA]</scope>
    <source>
        <strain evidence="1 2">J45</strain>
    </source>
</reference>
<dbReference type="RefSeq" id="WP_145692508.1">
    <property type="nucleotide sequence ID" value="NZ_VLJT01000033.1"/>
</dbReference>
<sequence length="244" mass="26636">MGLLAEVNAQLDKTIRKQMTVTEKQESSTSVPEATELGYAEGKLISATYLYTDMLDSSGLAAAADKESAAQVFRAFLNVSTKIIRSLDGHIRSFDGDRVMGIFSGPNKEDRAVKSAMHIKYAVDHIVTPAIHEEMPSLKSSGWNLKQSSGIATGKTLLARAGFRGSDDMISIGVAPNLAAKLSDVRGEGTDAGYVTRIGKGTYESLSNSHKISGDKNMWQGIYNLSMGGKQYPYYRTKYRWEFS</sequence>
<proteinExistence type="predicted"/>
<dbReference type="InterPro" id="IPR029787">
    <property type="entry name" value="Nucleotide_cyclase"/>
</dbReference>
<comment type="caution">
    <text evidence="1">The sequence shown here is derived from an EMBL/GenBank/DDBJ whole genome shotgun (WGS) entry which is preliminary data.</text>
</comment>
<dbReference type="SUPFAM" id="SSF55073">
    <property type="entry name" value="Nucleotide cyclase"/>
    <property type="match status" value="1"/>
</dbReference>
<gene>
    <name evidence="1" type="ORF">L618_003400000230</name>
</gene>
<dbReference type="EMBL" id="VLJT01000033">
    <property type="protein sequence ID" value="TWH15006.1"/>
    <property type="molecule type" value="Genomic_DNA"/>
</dbReference>
<protein>
    <submittedName>
        <fullName evidence="1">Class 3 adenylate cyclase</fullName>
    </submittedName>
</protein>
<name>A0A562DZG1_RHORH</name>
<evidence type="ECO:0000313" key="2">
    <source>
        <dbReference type="Proteomes" id="UP000317573"/>
    </source>
</evidence>